<accession>A0ABP0U668</accession>
<name>A0ABP0U668_9BRYO</name>
<feature type="domain" description="Peptidase M16 C-terminal" evidence="7">
    <location>
        <begin position="282"/>
        <end position="470"/>
    </location>
</feature>
<dbReference type="InterPro" id="IPR007863">
    <property type="entry name" value="Peptidase_M16_C"/>
</dbReference>
<evidence type="ECO:0000256" key="3">
    <source>
        <dbReference type="ARBA" id="ARBA00030006"/>
    </source>
</evidence>
<comment type="function">
    <text evidence="1">Substrate recognition and binding subunit of the essential mitochondrial processing protease (MPP), which cleaves the mitochondrial sequence off newly imported precursors proteins.</text>
</comment>
<evidence type="ECO:0000259" key="6">
    <source>
        <dbReference type="Pfam" id="PF00675"/>
    </source>
</evidence>
<dbReference type="InterPro" id="IPR011249">
    <property type="entry name" value="Metalloenz_LuxS/M16"/>
</dbReference>
<dbReference type="EMBL" id="OZ019911">
    <property type="protein sequence ID" value="CAK9213736.1"/>
    <property type="molecule type" value="Genomic_DNA"/>
</dbReference>
<comment type="similarity">
    <text evidence="2 5">Belongs to the peptidase M16 family.</text>
</comment>
<dbReference type="Proteomes" id="UP001497512">
    <property type="component" value="Chromosome 19"/>
</dbReference>
<evidence type="ECO:0000256" key="2">
    <source>
        <dbReference type="ARBA" id="ARBA00007261"/>
    </source>
</evidence>
<reference evidence="8" key="1">
    <citation type="submission" date="2024-02" db="EMBL/GenBank/DDBJ databases">
        <authorList>
            <consortium name="ELIXIR-Norway"/>
            <consortium name="Elixir Norway"/>
        </authorList>
    </citation>
    <scope>NUCLEOTIDE SEQUENCE</scope>
</reference>
<dbReference type="SUPFAM" id="SSF63411">
    <property type="entry name" value="LuxS/MPP-like metallohydrolase"/>
    <property type="match status" value="2"/>
</dbReference>
<keyword evidence="9" id="KW-1185">Reference proteome</keyword>
<protein>
    <recommendedName>
        <fullName evidence="3">Alpha-MPP</fullName>
    </recommendedName>
    <alternativeName>
        <fullName evidence="4">Inactive zinc metalloprotease alpha</fullName>
    </alternativeName>
</protein>
<evidence type="ECO:0000313" key="8">
    <source>
        <dbReference type="EMBL" id="CAK9213736.1"/>
    </source>
</evidence>
<dbReference type="Gene3D" id="3.30.830.10">
    <property type="entry name" value="Metalloenzyme, LuxS/M16 peptidase-like"/>
    <property type="match status" value="2"/>
</dbReference>
<evidence type="ECO:0000259" key="7">
    <source>
        <dbReference type="Pfam" id="PF05193"/>
    </source>
</evidence>
<dbReference type="PANTHER" id="PTHR11851:SF49">
    <property type="entry name" value="MITOCHONDRIAL-PROCESSING PEPTIDASE SUBUNIT ALPHA"/>
    <property type="match status" value="1"/>
</dbReference>
<dbReference type="PANTHER" id="PTHR11851">
    <property type="entry name" value="METALLOPROTEASE"/>
    <property type="match status" value="1"/>
</dbReference>
<dbReference type="Pfam" id="PF05193">
    <property type="entry name" value="Peptidase_M16_C"/>
    <property type="match status" value="1"/>
</dbReference>
<dbReference type="InterPro" id="IPR001431">
    <property type="entry name" value="Pept_M16_Zn_BS"/>
</dbReference>
<evidence type="ECO:0000313" key="9">
    <source>
        <dbReference type="Proteomes" id="UP001497512"/>
    </source>
</evidence>
<organism evidence="8 9">
    <name type="scientific">Sphagnum troendelagicum</name>
    <dbReference type="NCBI Taxonomy" id="128251"/>
    <lineage>
        <taxon>Eukaryota</taxon>
        <taxon>Viridiplantae</taxon>
        <taxon>Streptophyta</taxon>
        <taxon>Embryophyta</taxon>
        <taxon>Bryophyta</taxon>
        <taxon>Sphagnophytina</taxon>
        <taxon>Sphagnopsida</taxon>
        <taxon>Sphagnales</taxon>
        <taxon>Sphagnaceae</taxon>
        <taxon>Sphagnum</taxon>
    </lineage>
</organism>
<sequence length="550" mass="58683">MRGGGPVSSSVRCRGRSLANYIVALLHGQTRLQQLRTLTTSSKKQSIPAAAVHAAAPSSSSPHFGSGGGVLSWLLGEKPTGPFVPELSVPLQGLNLPAPLSEHRNSPAAKTKITTLANGVRIASEDTHGSTCTTVGIFIDSGSKNETPAGSGSGCCSSGASHLLERMAFKSTSNRSHFRLVRELEAIGGNVMANASREQMCYTGSSIKTFMPEMVEILIDTVRNPLFNEWELQSQLSIVKAESVEMSSNPQCVILEALHSAGYVGAFGQPLLARPESSLGRLNGEVLHDFVGRNYTAPRIVVAASGADHDELLSVAEPLLSDLLPAGRPAQSNIPAASKYVGGDWRQSADSPHTHVALAFEVPGGWRNEKDAFAVTVLQTLLGGGGSFSAGGPGKGMYSRLYTRVLNKYEQVQSFTAFNSIYNETGLFGIHAAAGPDFVANLVDIATKEFLAVATPGQVTGAELQRAKNTTISAVLMNLESRMVVTEDIGRQILTYGHRKDVNEFIHSVQSLTLQDIADIARKIILTPLTMASWGDVIQVPRYDQVAMRF</sequence>
<dbReference type="InterPro" id="IPR050361">
    <property type="entry name" value="MPP/UQCRC_Complex"/>
</dbReference>
<dbReference type="InterPro" id="IPR011765">
    <property type="entry name" value="Pept_M16_N"/>
</dbReference>
<evidence type="ECO:0000256" key="4">
    <source>
        <dbReference type="ARBA" id="ARBA00032315"/>
    </source>
</evidence>
<dbReference type="Pfam" id="PF00675">
    <property type="entry name" value="Peptidase_M16"/>
    <property type="match status" value="1"/>
</dbReference>
<feature type="domain" description="Peptidase M16 N-terminal" evidence="6">
    <location>
        <begin position="121"/>
        <end position="271"/>
    </location>
</feature>
<gene>
    <name evidence="8" type="ORF">CSSPTR1EN2_LOCUS11926</name>
</gene>
<dbReference type="PROSITE" id="PS00143">
    <property type="entry name" value="INSULINASE"/>
    <property type="match status" value="1"/>
</dbReference>
<evidence type="ECO:0000256" key="1">
    <source>
        <dbReference type="ARBA" id="ARBA00002123"/>
    </source>
</evidence>
<proteinExistence type="inferred from homology"/>
<evidence type="ECO:0000256" key="5">
    <source>
        <dbReference type="RuleBase" id="RU004447"/>
    </source>
</evidence>